<dbReference type="RefSeq" id="WP_349639059.1">
    <property type="nucleotide sequence ID" value="NZ_CP090958.1"/>
</dbReference>
<reference evidence="2 3" key="1">
    <citation type="submission" date="2023-05" db="EMBL/GenBank/DDBJ databases">
        <title>Lithophilousrod everest ZFBP1038 complete genpme.</title>
        <authorList>
            <person name="Tian M."/>
        </authorList>
    </citation>
    <scope>NUCLEOTIDE SEQUENCE [LARGE SCALE GENOMIC DNA]</scope>
    <source>
        <strain evidence="2 3">ZFBP1038</strain>
    </source>
</reference>
<feature type="compositionally biased region" description="Basic and acidic residues" evidence="1">
    <location>
        <begin position="1"/>
        <end position="14"/>
    </location>
</feature>
<feature type="region of interest" description="Disordered" evidence="1">
    <location>
        <begin position="1"/>
        <end position="83"/>
    </location>
</feature>
<evidence type="ECO:0000313" key="3">
    <source>
        <dbReference type="Proteomes" id="UP001209083"/>
    </source>
</evidence>
<sequence>MSDNPDEIRADIERTQSNLSNDVDAIEDKVNPRSIAHRQTEKVRDAAGNVKDKLFGADSGPGKGGAALKRAASDAPDKIRGKAEGNPLAMGAIAFGAGMLLAALIPASRQEEELAVQIKSKASEGLGDAAKEAADNLREPAQEAATAVKDQVTDSAQTVKDQGASEAERVGGHAQEAARDVKPNN</sequence>
<feature type="compositionally biased region" description="Basic and acidic residues" evidence="1">
    <location>
        <begin position="38"/>
        <end position="55"/>
    </location>
</feature>
<name>A0ABY8QVS3_9MICO</name>
<feature type="compositionally biased region" description="Basic and acidic residues" evidence="1">
    <location>
        <begin position="129"/>
        <end position="141"/>
    </location>
</feature>
<evidence type="ECO:0000256" key="1">
    <source>
        <dbReference type="SAM" id="MobiDB-lite"/>
    </source>
</evidence>
<organism evidence="2 3">
    <name type="scientific">Saxibacter everestensis</name>
    <dbReference type="NCBI Taxonomy" id="2909229"/>
    <lineage>
        <taxon>Bacteria</taxon>
        <taxon>Bacillati</taxon>
        <taxon>Actinomycetota</taxon>
        <taxon>Actinomycetes</taxon>
        <taxon>Micrococcales</taxon>
        <taxon>Brevibacteriaceae</taxon>
        <taxon>Saxibacter</taxon>
    </lineage>
</organism>
<accession>A0ABY8QVS3</accession>
<dbReference type="Pfam" id="PF12277">
    <property type="entry name" value="DUF3618"/>
    <property type="match status" value="1"/>
</dbReference>
<dbReference type="Proteomes" id="UP001209083">
    <property type="component" value="Chromosome"/>
</dbReference>
<feature type="region of interest" description="Disordered" evidence="1">
    <location>
        <begin position="125"/>
        <end position="185"/>
    </location>
</feature>
<feature type="compositionally biased region" description="Basic and acidic residues" evidence="1">
    <location>
        <begin position="166"/>
        <end position="185"/>
    </location>
</feature>
<proteinExistence type="predicted"/>
<feature type="compositionally biased region" description="Basic and acidic residues" evidence="1">
    <location>
        <begin position="71"/>
        <end position="83"/>
    </location>
</feature>
<gene>
    <name evidence="2" type="ORF">LWF01_00390</name>
</gene>
<evidence type="ECO:0000313" key="2">
    <source>
        <dbReference type="EMBL" id="WGW12260.1"/>
    </source>
</evidence>
<protein>
    <submittedName>
        <fullName evidence="2">DUF3618 domain-containing protein</fullName>
    </submittedName>
</protein>
<keyword evidence="3" id="KW-1185">Reference proteome</keyword>
<dbReference type="InterPro" id="IPR022062">
    <property type="entry name" value="DUF3618"/>
</dbReference>
<dbReference type="EMBL" id="CP090958">
    <property type="protein sequence ID" value="WGW12260.1"/>
    <property type="molecule type" value="Genomic_DNA"/>
</dbReference>